<dbReference type="SUPFAM" id="SSF50475">
    <property type="entry name" value="FMN-binding split barrel"/>
    <property type="match status" value="1"/>
</dbReference>
<dbReference type="STRING" id="417102.CA982_04015"/>
<evidence type="ECO:0000256" key="5">
    <source>
        <dbReference type="ARBA" id="ARBA00023002"/>
    </source>
</evidence>
<dbReference type="PANTHER" id="PTHR10851">
    <property type="entry name" value="PYRIDOXINE-5-PHOSPHATE OXIDASE"/>
    <property type="match status" value="1"/>
</dbReference>
<dbReference type="EMBL" id="NGFO01000003">
    <property type="protein sequence ID" value="OUC80364.1"/>
    <property type="molecule type" value="Genomic_DNA"/>
</dbReference>
<comment type="similarity">
    <text evidence="2">Belongs to the pyridoxamine 5'-phosphate oxidase family.</text>
</comment>
<dbReference type="Proteomes" id="UP000194632">
    <property type="component" value="Unassembled WGS sequence"/>
</dbReference>
<keyword evidence="5" id="KW-0560">Oxidoreductase</keyword>
<proteinExistence type="inferred from homology"/>
<evidence type="ECO:0000256" key="3">
    <source>
        <dbReference type="ARBA" id="ARBA00022630"/>
    </source>
</evidence>
<keyword evidence="9" id="KW-1185">Reference proteome</keyword>
<organism evidence="8 9">
    <name type="scientific">Gordonia lacunae</name>
    <dbReference type="NCBI Taxonomy" id="417102"/>
    <lineage>
        <taxon>Bacteria</taxon>
        <taxon>Bacillati</taxon>
        <taxon>Actinomycetota</taxon>
        <taxon>Actinomycetes</taxon>
        <taxon>Mycobacteriales</taxon>
        <taxon>Gordoniaceae</taxon>
        <taxon>Gordonia</taxon>
    </lineage>
</organism>
<name>A0A243QFD2_9ACTN</name>
<dbReference type="RefSeq" id="WP_086534057.1">
    <property type="nucleotide sequence ID" value="NZ_NGFO01000003.1"/>
</dbReference>
<evidence type="ECO:0000313" key="9">
    <source>
        <dbReference type="Proteomes" id="UP000194632"/>
    </source>
</evidence>
<evidence type="ECO:0000313" key="8">
    <source>
        <dbReference type="EMBL" id="OUC80364.1"/>
    </source>
</evidence>
<comment type="caution">
    <text evidence="8">The sequence shown here is derived from an EMBL/GenBank/DDBJ whole genome shotgun (WGS) entry which is preliminary data.</text>
</comment>
<feature type="domain" description="Pyridoxine 5'-phosphate oxidase dimerisation C-terminal" evidence="7">
    <location>
        <begin position="163"/>
        <end position="201"/>
    </location>
</feature>
<dbReference type="GO" id="GO:0010181">
    <property type="term" value="F:FMN binding"/>
    <property type="evidence" value="ECO:0007669"/>
    <property type="project" value="InterPro"/>
</dbReference>
<keyword evidence="3" id="KW-0285">Flavoprotein</keyword>
<protein>
    <submittedName>
        <fullName evidence="8">Pyridoxine 5'-phosphate oxidase</fullName>
    </submittedName>
</protein>
<gene>
    <name evidence="8" type="ORF">CA982_04015</name>
</gene>
<dbReference type="InterPro" id="IPR011576">
    <property type="entry name" value="Pyridox_Oxase_N"/>
</dbReference>
<dbReference type="PANTHER" id="PTHR10851:SF0">
    <property type="entry name" value="PYRIDOXINE-5'-PHOSPHATE OXIDASE"/>
    <property type="match status" value="1"/>
</dbReference>
<dbReference type="OrthoDB" id="9780392at2"/>
<comment type="cofactor">
    <cofactor evidence="1">
        <name>FMN</name>
        <dbReference type="ChEBI" id="CHEBI:58210"/>
    </cofactor>
</comment>
<evidence type="ECO:0000256" key="2">
    <source>
        <dbReference type="ARBA" id="ARBA00007301"/>
    </source>
</evidence>
<dbReference type="GO" id="GO:0004733">
    <property type="term" value="F:pyridoxamine phosphate oxidase activity"/>
    <property type="evidence" value="ECO:0007669"/>
    <property type="project" value="InterPro"/>
</dbReference>
<sequence length="203" mass="22791">MITSGTGFGTDCAVTDQLTIEPMELLQRWLPAADQPRPLMALGTCGRDGYPRVRHVLITEADDTAVYFHTDSRSAKVAELADNPRASVAVAWPAVGRQVVAHGDVRRAPDAELHEAYSRRSRYLQLLAWMNDDDLAALSTDERRRRWADFDATHPRLTAPPTWTGYAVDLREITFWRGDPDGPSQRVRFTHNADHWTSEVLPG</sequence>
<dbReference type="Pfam" id="PF01243">
    <property type="entry name" value="PNPOx_N"/>
    <property type="match status" value="1"/>
</dbReference>
<dbReference type="InterPro" id="IPR000659">
    <property type="entry name" value="Pyridox_Oxase"/>
</dbReference>
<evidence type="ECO:0000256" key="4">
    <source>
        <dbReference type="ARBA" id="ARBA00022643"/>
    </source>
</evidence>
<evidence type="ECO:0000259" key="7">
    <source>
        <dbReference type="Pfam" id="PF10590"/>
    </source>
</evidence>
<dbReference type="Gene3D" id="2.30.110.10">
    <property type="entry name" value="Electron Transport, Fmn-binding Protein, Chain A"/>
    <property type="match status" value="1"/>
</dbReference>
<reference evidence="8 9" key="1">
    <citation type="submission" date="2017-05" db="EMBL/GenBank/DDBJ databases">
        <title>Biotechnological potential of actinobacteria isolated from South African environments.</title>
        <authorList>
            <person name="Le Roes-Hill M."/>
            <person name="Prins A."/>
            <person name="Durrell K.A."/>
        </authorList>
    </citation>
    <scope>NUCLEOTIDE SEQUENCE [LARGE SCALE GENOMIC DNA]</scope>
    <source>
        <strain evidence="8">BS2</strain>
    </source>
</reference>
<dbReference type="InterPro" id="IPR019576">
    <property type="entry name" value="Pyridoxamine_oxidase_dimer_C"/>
</dbReference>
<dbReference type="GO" id="GO:0008615">
    <property type="term" value="P:pyridoxine biosynthetic process"/>
    <property type="evidence" value="ECO:0007669"/>
    <property type="project" value="InterPro"/>
</dbReference>
<dbReference type="InterPro" id="IPR012349">
    <property type="entry name" value="Split_barrel_FMN-bd"/>
</dbReference>
<evidence type="ECO:0000256" key="1">
    <source>
        <dbReference type="ARBA" id="ARBA00001917"/>
    </source>
</evidence>
<dbReference type="AlphaFoldDB" id="A0A243QFD2"/>
<accession>A0A243QFD2</accession>
<evidence type="ECO:0000259" key="6">
    <source>
        <dbReference type="Pfam" id="PF01243"/>
    </source>
</evidence>
<keyword evidence="4" id="KW-0288">FMN</keyword>
<dbReference type="Pfam" id="PF10590">
    <property type="entry name" value="PNP_phzG_C"/>
    <property type="match status" value="1"/>
</dbReference>
<feature type="domain" description="Pyridoxamine 5'-phosphate oxidase N-terminal" evidence="6">
    <location>
        <begin position="37"/>
        <end position="147"/>
    </location>
</feature>